<dbReference type="GO" id="GO:0044778">
    <property type="term" value="P:meiotic DNA integrity checkpoint signaling"/>
    <property type="evidence" value="ECO:0007669"/>
    <property type="project" value="TreeGrafter"/>
</dbReference>
<gene>
    <name evidence="4" type="ORF">OSIN01602_LOCUS20298</name>
</gene>
<comment type="subcellular location">
    <subcellularLocation>
        <location evidence="1">Nucleus</location>
    </subcellularLocation>
</comment>
<dbReference type="AlphaFoldDB" id="A0A7S2A7M3"/>
<dbReference type="GO" id="GO:0033314">
    <property type="term" value="P:mitotic DNA replication checkpoint signaling"/>
    <property type="evidence" value="ECO:0007669"/>
    <property type="project" value="TreeGrafter"/>
</dbReference>
<dbReference type="EMBL" id="HBGO01035148">
    <property type="protein sequence ID" value="CAD9359996.1"/>
    <property type="molecule type" value="Transcribed_RNA"/>
</dbReference>
<dbReference type="GO" id="GO:0005730">
    <property type="term" value="C:nucleolus"/>
    <property type="evidence" value="ECO:0007669"/>
    <property type="project" value="InterPro"/>
</dbReference>
<evidence type="ECO:0000256" key="2">
    <source>
        <dbReference type="ARBA" id="ARBA00023242"/>
    </source>
</evidence>
<protein>
    <recommendedName>
        <fullName evidence="5">Checkpoint protein</fullName>
    </recommendedName>
</protein>
<dbReference type="GO" id="GO:0000723">
    <property type="term" value="P:telomere maintenance"/>
    <property type="evidence" value="ECO:0007669"/>
    <property type="project" value="TreeGrafter"/>
</dbReference>
<evidence type="ECO:0000256" key="1">
    <source>
        <dbReference type="ARBA" id="ARBA00004123"/>
    </source>
</evidence>
<accession>A0A7S2A7M3</accession>
<keyword evidence="2" id="KW-0539">Nucleus</keyword>
<sequence>MRFKAKLALEQVQLLCNLIGPISRLSGSASSSSDGAGGLLLGSSTMGIGGGGTVIYLDPERMRISARGGTGGGGGSDGDGIACFSELTTRGGIFLEHRIESAAKDVILFEIDLAQLRLALQSVLAGGGGRGRKRSSPQALHNSSAADGGTDEFVGSLAAPSVIVMKLAKRNGGLPCLCLDASCAGGSVEVHHAIPVRIMRADEMQYHLPPRISMPDVQLELPPDRPLKTVAERLRTISPHVFIEGSMAGELTLRIDGDGASIRTFYNKLVPRFEDLKSAPEGEQDENDFPARCTLKVDSKKLNACLHWQGTMVLGRSVEKAVLCMVENEMLVLHCMLNPGEIGFFTYYVPVHFLSPDQID</sequence>
<name>A0A7S2A7M3_TRICV</name>
<dbReference type="Pfam" id="PF04005">
    <property type="entry name" value="Hus1"/>
    <property type="match status" value="1"/>
</dbReference>
<dbReference type="GO" id="GO:0030896">
    <property type="term" value="C:checkpoint clamp complex"/>
    <property type="evidence" value="ECO:0007669"/>
    <property type="project" value="InterPro"/>
</dbReference>
<dbReference type="GO" id="GO:0006289">
    <property type="term" value="P:nucleotide-excision repair"/>
    <property type="evidence" value="ECO:0007669"/>
    <property type="project" value="TreeGrafter"/>
</dbReference>
<evidence type="ECO:0000256" key="3">
    <source>
        <dbReference type="SAM" id="MobiDB-lite"/>
    </source>
</evidence>
<feature type="region of interest" description="Disordered" evidence="3">
    <location>
        <begin position="127"/>
        <end position="147"/>
    </location>
</feature>
<dbReference type="PANTHER" id="PTHR12900">
    <property type="entry name" value="MITOTIC AND DNA DAMAGE CHECKPOINT PROTEIN HUS1"/>
    <property type="match status" value="1"/>
</dbReference>
<feature type="compositionally biased region" description="Polar residues" evidence="3">
    <location>
        <begin position="136"/>
        <end position="145"/>
    </location>
</feature>
<proteinExistence type="predicted"/>
<organism evidence="4">
    <name type="scientific">Trieres chinensis</name>
    <name type="common">Marine centric diatom</name>
    <name type="synonym">Odontella sinensis</name>
    <dbReference type="NCBI Taxonomy" id="1514140"/>
    <lineage>
        <taxon>Eukaryota</taxon>
        <taxon>Sar</taxon>
        <taxon>Stramenopiles</taxon>
        <taxon>Ochrophyta</taxon>
        <taxon>Bacillariophyta</taxon>
        <taxon>Mediophyceae</taxon>
        <taxon>Biddulphiophycidae</taxon>
        <taxon>Eupodiscales</taxon>
        <taxon>Parodontellaceae</taxon>
        <taxon>Trieres</taxon>
    </lineage>
</organism>
<evidence type="ECO:0000313" key="4">
    <source>
        <dbReference type="EMBL" id="CAD9359996.1"/>
    </source>
</evidence>
<dbReference type="GO" id="GO:0031573">
    <property type="term" value="P:mitotic intra-S DNA damage checkpoint signaling"/>
    <property type="evidence" value="ECO:0007669"/>
    <property type="project" value="TreeGrafter"/>
</dbReference>
<dbReference type="GO" id="GO:0000724">
    <property type="term" value="P:double-strand break repair via homologous recombination"/>
    <property type="evidence" value="ECO:0007669"/>
    <property type="project" value="TreeGrafter"/>
</dbReference>
<dbReference type="GO" id="GO:0035861">
    <property type="term" value="C:site of double-strand break"/>
    <property type="evidence" value="ECO:0007669"/>
    <property type="project" value="TreeGrafter"/>
</dbReference>
<dbReference type="InterPro" id="IPR007150">
    <property type="entry name" value="HUS1/Mec3"/>
</dbReference>
<dbReference type="PANTHER" id="PTHR12900:SF0">
    <property type="entry name" value="CHECKPOINT PROTEIN"/>
    <property type="match status" value="1"/>
</dbReference>
<evidence type="ECO:0008006" key="5">
    <source>
        <dbReference type="Google" id="ProtNLM"/>
    </source>
</evidence>
<reference evidence="4" key="1">
    <citation type="submission" date="2021-01" db="EMBL/GenBank/DDBJ databases">
        <authorList>
            <person name="Corre E."/>
            <person name="Pelletier E."/>
            <person name="Niang G."/>
            <person name="Scheremetjew M."/>
            <person name="Finn R."/>
            <person name="Kale V."/>
            <person name="Holt S."/>
            <person name="Cochrane G."/>
            <person name="Meng A."/>
            <person name="Brown T."/>
            <person name="Cohen L."/>
        </authorList>
    </citation>
    <scope>NUCLEOTIDE SEQUENCE</scope>
    <source>
        <strain evidence="4">Grunow 1884</strain>
    </source>
</reference>
<dbReference type="Gene3D" id="3.70.10.10">
    <property type="match status" value="1"/>
</dbReference>